<evidence type="ECO:0000313" key="3">
    <source>
        <dbReference type="Proteomes" id="UP001215598"/>
    </source>
</evidence>
<reference evidence="2" key="1">
    <citation type="submission" date="2023-03" db="EMBL/GenBank/DDBJ databases">
        <title>Massive genome expansion in bonnet fungi (Mycena s.s.) driven by repeated elements and novel gene families across ecological guilds.</title>
        <authorList>
            <consortium name="Lawrence Berkeley National Laboratory"/>
            <person name="Harder C.B."/>
            <person name="Miyauchi S."/>
            <person name="Viragh M."/>
            <person name="Kuo A."/>
            <person name="Thoen E."/>
            <person name="Andreopoulos B."/>
            <person name="Lu D."/>
            <person name="Skrede I."/>
            <person name="Drula E."/>
            <person name="Henrissat B."/>
            <person name="Morin E."/>
            <person name="Kohler A."/>
            <person name="Barry K."/>
            <person name="LaButti K."/>
            <person name="Morin E."/>
            <person name="Salamov A."/>
            <person name="Lipzen A."/>
            <person name="Mereny Z."/>
            <person name="Hegedus B."/>
            <person name="Baldrian P."/>
            <person name="Stursova M."/>
            <person name="Weitz H."/>
            <person name="Taylor A."/>
            <person name="Grigoriev I.V."/>
            <person name="Nagy L.G."/>
            <person name="Martin F."/>
            <person name="Kauserud H."/>
        </authorList>
    </citation>
    <scope>NUCLEOTIDE SEQUENCE</scope>
    <source>
        <strain evidence="2">CBHHK182m</strain>
    </source>
</reference>
<feature type="compositionally biased region" description="Basic and acidic residues" evidence="1">
    <location>
        <begin position="128"/>
        <end position="153"/>
    </location>
</feature>
<feature type="region of interest" description="Disordered" evidence="1">
    <location>
        <begin position="124"/>
        <end position="161"/>
    </location>
</feature>
<sequence>MYKSVQFTNLCDLRRLGTEKNAGKSRDRGRENDECVEDYNGVYGVNAVNILHDYHHPSRFHDAKHPSRYSHRSRAVTTFSQPSSRVSFRFLLPPPPPNNEPAPLSVWAKLKYLNHALDQHVRNGVGKDVGKNMDHLPEGKLRNRPMSTKERPLTHPISKVGSPRSILNQVSTHTAPFYCQNIAAQYSAASDLLLKMTI</sequence>
<dbReference type="Proteomes" id="UP001215598">
    <property type="component" value="Unassembled WGS sequence"/>
</dbReference>
<proteinExistence type="predicted"/>
<dbReference type="AlphaFoldDB" id="A0AAD7MG80"/>
<dbReference type="EMBL" id="JARKIB010000316">
    <property type="protein sequence ID" value="KAJ7714983.1"/>
    <property type="molecule type" value="Genomic_DNA"/>
</dbReference>
<gene>
    <name evidence="2" type="ORF">B0H16DRAFT_1477716</name>
</gene>
<comment type="caution">
    <text evidence="2">The sequence shown here is derived from an EMBL/GenBank/DDBJ whole genome shotgun (WGS) entry which is preliminary data.</text>
</comment>
<organism evidence="2 3">
    <name type="scientific">Mycena metata</name>
    <dbReference type="NCBI Taxonomy" id="1033252"/>
    <lineage>
        <taxon>Eukaryota</taxon>
        <taxon>Fungi</taxon>
        <taxon>Dikarya</taxon>
        <taxon>Basidiomycota</taxon>
        <taxon>Agaricomycotina</taxon>
        <taxon>Agaricomycetes</taxon>
        <taxon>Agaricomycetidae</taxon>
        <taxon>Agaricales</taxon>
        <taxon>Marasmiineae</taxon>
        <taxon>Mycenaceae</taxon>
        <taxon>Mycena</taxon>
    </lineage>
</organism>
<keyword evidence="3" id="KW-1185">Reference proteome</keyword>
<evidence type="ECO:0000313" key="2">
    <source>
        <dbReference type="EMBL" id="KAJ7714983.1"/>
    </source>
</evidence>
<evidence type="ECO:0000256" key="1">
    <source>
        <dbReference type="SAM" id="MobiDB-lite"/>
    </source>
</evidence>
<protein>
    <submittedName>
        <fullName evidence="2">Uncharacterized protein</fullName>
    </submittedName>
</protein>
<name>A0AAD7MG80_9AGAR</name>
<accession>A0AAD7MG80</accession>